<sequence length="93" mass="10018">MPNGMCVLLPLPLPLPLPLLLVGVFLAPVLPLPRLRVIRHASRSFVRSCKVQGGCSESSSKRESRQANSAANLTLKAASRPLRCGRGLGVFWS</sequence>
<organism evidence="1 2">
    <name type="scientific">Mycena rosella</name>
    <name type="common">Pink bonnet</name>
    <name type="synonym">Agaricus rosellus</name>
    <dbReference type="NCBI Taxonomy" id="1033263"/>
    <lineage>
        <taxon>Eukaryota</taxon>
        <taxon>Fungi</taxon>
        <taxon>Dikarya</taxon>
        <taxon>Basidiomycota</taxon>
        <taxon>Agaricomycotina</taxon>
        <taxon>Agaricomycetes</taxon>
        <taxon>Agaricomycetidae</taxon>
        <taxon>Agaricales</taxon>
        <taxon>Marasmiineae</taxon>
        <taxon>Mycenaceae</taxon>
        <taxon>Mycena</taxon>
    </lineage>
</organism>
<name>A0AAD7GWC2_MYCRO</name>
<accession>A0AAD7GWC2</accession>
<evidence type="ECO:0000313" key="1">
    <source>
        <dbReference type="EMBL" id="KAJ7706654.1"/>
    </source>
</evidence>
<evidence type="ECO:0000313" key="2">
    <source>
        <dbReference type="Proteomes" id="UP001221757"/>
    </source>
</evidence>
<gene>
    <name evidence="1" type="ORF">B0H17DRAFT_1034160</name>
</gene>
<reference evidence="1" key="1">
    <citation type="submission" date="2023-03" db="EMBL/GenBank/DDBJ databases">
        <title>Massive genome expansion in bonnet fungi (Mycena s.s.) driven by repeated elements and novel gene families across ecological guilds.</title>
        <authorList>
            <consortium name="Lawrence Berkeley National Laboratory"/>
            <person name="Harder C.B."/>
            <person name="Miyauchi S."/>
            <person name="Viragh M."/>
            <person name="Kuo A."/>
            <person name="Thoen E."/>
            <person name="Andreopoulos B."/>
            <person name="Lu D."/>
            <person name="Skrede I."/>
            <person name="Drula E."/>
            <person name="Henrissat B."/>
            <person name="Morin E."/>
            <person name="Kohler A."/>
            <person name="Barry K."/>
            <person name="LaButti K."/>
            <person name="Morin E."/>
            <person name="Salamov A."/>
            <person name="Lipzen A."/>
            <person name="Mereny Z."/>
            <person name="Hegedus B."/>
            <person name="Baldrian P."/>
            <person name="Stursova M."/>
            <person name="Weitz H."/>
            <person name="Taylor A."/>
            <person name="Grigoriev I.V."/>
            <person name="Nagy L.G."/>
            <person name="Martin F."/>
            <person name="Kauserud H."/>
        </authorList>
    </citation>
    <scope>NUCLEOTIDE SEQUENCE</scope>
    <source>
        <strain evidence="1">CBHHK067</strain>
    </source>
</reference>
<keyword evidence="2" id="KW-1185">Reference proteome</keyword>
<comment type="caution">
    <text evidence="1">The sequence shown here is derived from an EMBL/GenBank/DDBJ whole genome shotgun (WGS) entry which is preliminary data.</text>
</comment>
<dbReference type="EMBL" id="JARKIE010000006">
    <property type="protein sequence ID" value="KAJ7706654.1"/>
    <property type="molecule type" value="Genomic_DNA"/>
</dbReference>
<dbReference type="AlphaFoldDB" id="A0AAD7GWC2"/>
<protein>
    <submittedName>
        <fullName evidence="1">Uncharacterized protein</fullName>
    </submittedName>
</protein>
<proteinExistence type="predicted"/>
<dbReference type="Proteomes" id="UP001221757">
    <property type="component" value="Unassembled WGS sequence"/>
</dbReference>